<dbReference type="Pfam" id="PF01128">
    <property type="entry name" value="IspD"/>
    <property type="match status" value="1"/>
</dbReference>
<dbReference type="UniPathway" id="UPA00056">
    <property type="reaction ID" value="UER00093"/>
</dbReference>
<dbReference type="EC" id="2.7.7.60" evidence="4"/>
<keyword evidence="10" id="KW-1185">Reference proteome</keyword>
<keyword evidence="7 9" id="KW-0548">Nucleotidyltransferase</keyword>
<dbReference type="InterPro" id="IPR001228">
    <property type="entry name" value="IspD"/>
</dbReference>
<proteinExistence type="inferred from homology"/>
<dbReference type="InterPro" id="IPR050088">
    <property type="entry name" value="IspD/TarI_cytidylyltransf_bact"/>
</dbReference>
<dbReference type="PROSITE" id="PS01295">
    <property type="entry name" value="ISPD"/>
    <property type="match status" value="1"/>
</dbReference>
<dbReference type="NCBIfam" id="TIGR00453">
    <property type="entry name" value="ispD"/>
    <property type="match status" value="1"/>
</dbReference>
<dbReference type="InterPro" id="IPR018294">
    <property type="entry name" value="ISPD_synthase_CS"/>
</dbReference>
<comment type="catalytic activity">
    <reaction evidence="1">
        <text>2-C-methyl-D-erythritol 4-phosphate + CTP + H(+) = 4-CDP-2-C-methyl-D-erythritol + diphosphate</text>
        <dbReference type="Rhea" id="RHEA:13429"/>
        <dbReference type="ChEBI" id="CHEBI:15378"/>
        <dbReference type="ChEBI" id="CHEBI:33019"/>
        <dbReference type="ChEBI" id="CHEBI:37563"/>
        <dbReference type="ChEBI" id="CHEBI:57823"/>
        <dbReference type="ChEBI" id="CHEBI:58262"/>
        <dbReference type="EC" id="2.7.7.60"/>
    </reaction>
</comment>
<reference evidence="9 10" key="1">
    <citation type="submission" date="2020-04" db="EMBL/GenBank/DDBJ databases">
        <authorList>
            <person name="Zhang R."/>
            <person name="Schippers A."/>
        </authorList>
    </citation>
    <scope>NUCLEOTIDE SEQUENCE [LARGE SCALE GENOMIC DNA]</scope>
    <source>
        <strain evidence="9 10">DSM 109850</strain>
    </source>
</reference>
<evidence type="ECO:0000256" key="7">
    <source>
        <dbReference type="ARBA" id="ARBA00022695"/>
    </source>
</evidence>
<dbReference type="Gene3D" id="3.90.550.10">
    <property type="entry name" value="Spore Coat Polysaccharide Biosynthesis Protein SpsA, Chain A"/>
    <property type="match status" value="1"/>
</dbReference>
<dbReference type="CDD" id="cd02516">
    <property type="entry name" value="CDP-ME_synthetase"/>
    <property type="match status" value="1"/>
</dbReference>
<evidence type="ECO:0000256" key="2">
    <source>
        <dbReference type="ARBA" id="ARBA00004787"/>
    </source>
</evidence>
<comment type="pathway">
    <text evidence="2">Isoprenoid biosynthesis; isopentenyl diphosphate biosynthesis via DXP pathway; isopentenyl diphosphate from 1-deoxy-D-xylulose 5-phosphate: step 2/6.</text>
</comment>
<dbReference type="PANTHER" id="PTHR32125">
    <property type="entry name" value="2-C-METHYL-D-ERYTHRITOL 4-PHOSPHATE CYTIDYLYLTRANSFERASE, CHLOROPLASTIC"/>
    <property type="match status" value="1"/>
</dbReference>
<sequence>MEAEARVTDAQAIIVAAGQSRRMGGTKKIWMSFDSRTVLEWTLMRFKEAGVLNGVVVTRDEDVRRVQDLLAALHLAYAVTPGGEERFLSVQAGLRALPNVSPTTVVLVHDAARFLVPAELIRQVAEAARHHGAALPVLEVPDTVKRVDSEGWVAATVPRNTLRLAQTPQGFHKAVIEAAYSRLLGQDVPTDDAEVVERAGFPVMTIPGDPINQKLTRPQDVVLMTALLNQGGEPDAHRAGV</sequence>
<accession>A0A7Y0L2L8</accession>
<protein>
    <recommendedName>
        <fullName evidence="5">2-C-methyl-D-erythritol 4-phosphate cytidylyltransferase</fullName>
        <ecNumber evidence="4">2.7.7.60</ecNumber>
    </recommendedName>
</protein>
<evidence type="ECO:0000313" key="10">
    <source>
        <dbReference type="Proteomes" id="UP000533476"/>
    </source>
</evidence>
<gene>
    <name evidence="9" type="primary">ispD</name>
    <name evidence="9" type="ORF">HIJ39_07335</name>
</gene>
<evidence type="ECO:0000256" key="5">
    <source>
        <dbReference type="ARBA" id="ARBA00019056"/>
    </source>
</evidence>
<dbReference type="PANTHER" id="PTHR32125:SF4">
    <property type="entry name" value="2-C-METHYL-D-ERYTHRITOL 4-PHOSPHATE CYTIDYLYLTRANSFERASE, CHLOROPLASTIC"/>
    <property type="match status" value="1"/>
</dbReference>
<evidence type="ECO:0000256" key="6">
    <source>
        <dbReference type="ARBA" id="ARBA00022679"/>
    </source>
</evidence>
<evidence type="ECO:0000313" key="9">
    <source>
        <dbReference type="EMBL" id="NMP22163.1"/>
    </source>
</evidence>
<evidence type="ECO:0000256" key="1">
    <source>
        <dbReference type="ARBA" id="ARBA00001282"/>
    </source>
</evidence>
<comment type="caution">
    <text evidence="9">The sequence shown here is derived from an EMBL/GenBank/DDBJ whole genome shotgun (WGS) entry which is preliminary data.</text>
</comment>
<organism evidence="9 10">
    <name type="scientific">Sulfobacillus harzensis</name>
    <dbReference type="NCBI Taxonomy" id="2729629"/>
    <lineage>
        <taxon>Bacteria</taxon>
        <taxon>Bacillati</taxon>
        <taxon>Bacillota</taxon>
        <taxon>Clostridia</taxon>
        <taxon>Eubacteriales</taxon>
        <taxon>Clostridiales Family XVII. Incertae Sedis</taxon>
        <taxon>Sulfobacillus</taxon>
    </lineage>
</organism>
<dbReference type="AlphaFoldDB" id="A0A7Y0L2L8"/>
<name>A0A7Y0L2L8_9FIRM</name>
<dbReference type="GO" id="GO:0050518">
    <property type="term" value="F:2-C-methyl-D-erythritol 4-phosphate cytidylyltransferase activity"/>
    <property type="evidence" value="ECO:0007669"/>
    <property type="project" value="UniProtKB-EC"/>
</dbReference>
<keyword evidence="8" id="KW-0414">Isoprene biosynthesis</keyword>
<evidence type="ECO:0000256" key="8">
    <source>
        <dbReference type="ARBA" id="ARBA00023229"/>
    </source>
</evidence>
<keyword evidence="6 9" id="KW-0808">Transferase</keyword>
<dbReference type="Proteomes" id="UP000533476">
    <property type="component" value="Unassembled WGS sequence"/>
</dbReference>
<dbReference type="InterPro" id="IPR034683">
    <property type="entry name" value="IspD/TarI"/>
</dbReference>
<comment type="similarity">
    <text evidence="3">Belongs to the IspD/TarI cytidylyltransferase family. IspD subfamily.</text>
</comment>
<dbReference type="InterPro" id="IPR029044">
    <property type="entry name" value="Nucleotide-diphossugar_trans"/>
</dbReference>
<dbReference type="EMBL" id="JABBVZ010000018">
    <property type="protein sequence ID" value="NMP22163.1"/>
    <property type="molecule type" value="Genomic_DNA"/>
</dbReference>
<dbReference type="SUPFAM" id="SSF53448">
    <property type="entry name" value="Nucleotide-diphospho-sugar transferases"/>
    <property type="match status" value="1"/>
</dbReference>
<evidence type="ECO:0000256" key="4">
    <source>
        <dbReference type="ARBA" id="ARBA00012526"/>
    </source>
</evidence>
<dbReference type="GO" id="GO:0019288">
    <property type="term" value="P:isopentenyl diphosphate biosynthetic process, methylerythritol 4-phosphate pathway"/>
    <property type="evidence" value="ECO:0007669"/>
    <property type="project" value="UniProtKB-UniPathway"/>
</dbReference>
<evidence type="ECO:0000256" key="3">
    <source>
        <dbReference type="ARBA" id="ARBA00009789"/>
    </source>
</evidence>
<dbReference type="RefSeq" id="WP_169098209.1">
    <property type="nucleotide sequence ID" value="NZ_JABBVZ010000018.1"/>
</dbReference>